<feature type="region of interest" description="Disordered" evidence="3">
    <location>
        <begin position="441"/>
        <end position="470"/>
    </location>
</feature>
<keyword evidence="4" id="KW-0472">Membrane</keyword>
<dbReference type="CDD" id="cd23509">
    <property type="entry name" value="Gnk2-like"/>
    <property type="match status" value="2"/>
</dbReference>
<proteinExistence type="predicted"/>
<dbReference type="Gene3D" id="3.30.430.20">
    <property type="entry name" value="Gnk2 domain, C-X8-C-X2-C motif"/>
    <property type="match status" value="2"/>
</dbReference>
<feature type="domain" description="Gnk2-homologous" evidence="6">
    <location>
        <begin position="25"/>
        <end position="130"/>
    </location>
</feature>
<sequence length="470" mass="51744">MPSFLVSALTLIFLFVLSSTEAAPTYLDHFCDNTTTFSPNSTYQTNRDLLLSSLSSNATGRDNGFYNTTVGRNPPDIAYGLFLCRGDVSTDVCQECVATASRETVQRCTRQKVIYIWYDECMLRYSNRSIFSTLTEVPGVSLLNTQNISDQDRFNRLLGETLRDLASLTGNDQTAGEKYATKTANFTALQTLYCLAQCTPDLTAYECNRCLTGAIANFPNCCGGKQGARVLLPSCNVRYELYPFYNATARATAPAPAPSLLPPPPAATTRGKGKFSSQKIIAIVVPIAVSVVLFFALCCCFLRWEAKKKYNAIIIQEDTVGNDITTAESLQFDLSTVQAATNNFSEENKIGEGGFGGVYKAWKHWTDGTPLELLDPTLKDSYSRIEVLRCIHIGLLCVQEDFADRPTMASVVLMLNSFSVSLQLPQQPAFFAQSRTGLDMPMKGLESDQSTSKSMPWSVNEASITELEPR</sequence>
<evidence type="ECO:0000256" key="2">
    <source>
        <dbReference type="ARBA" id="ARBA00022737"/>
    </source>
</evidence>
<dbReference type="AlphaFoldDB" id="A0AAP0N109"/>
<keyword evidence="4" id="KW-0812">Transmembrane</keyword>
<dbReference type="InterPro" id="IPR011009">
    <property type="entry name" value="Kinase-like_dom_sf"/>
</dbReference>
<dbReference type="FunFam" id="3.30.430.20:FF:000003">
    <property type="entry name" value="Cysteine-rich RLK (RECEPTOR-like protein kinase) 10"/>
    <property type="match status" value="1"/>
</dbReference>
<feature type="transmembrane region" description="Helical" evidence="4">
    <location>
        <begin position="280"/>
        <end position="302"/>
    </location>
</feature>
<keyword evidence="4" id="KW-1133">Transmembrane helix</keyword>
<keyword evidence="1 5" id="KW-0732">Signal</keyword>
<evidence type="ECO:0000313" key="7">
    <source>
        <dbReference type="EMBL" id="KAK9265383.1"/>
    </source>
</evidence>
<evidence type="ECO:0000256" key="1">
    <source>
        <dbReference type="ARBA" id="ARBA00022729"/>
    </source>
</evidence>
<accession>A0AAP0N109</accession>
<gene>
    <name evidence="7" type="ORF">L1049_007345</name>
</gene>
<evidence type="ECO:0000256" key="3">
    <source>
        <dbReference type="SAM" id="MobiDB-lite"/>
    </source>
</evidence>
<protein>
    <recommendedName>
        <fullName evidence="6">Gnk2-homologous domain-containing protein</fullName>
    </recommendedName>
</protein>
<dbReference type="Proteomes" id="UP001415857">
    <property type="component" value="Unassembled WGS sequence"/>
</dbReference>
<evidence type="ECO:0000256" key="4">
    <source>
        <dbReference type="SAM" id="Phobius"/>
    </source>
</evidence>
<evidence type="ECO:0000256" key="5">
    <source>
        <dbReference type="SAM" id="SignalP"/>
    </source>
</evidence>
<evidence type="ECO:0000259" key="6">
    <source>
        <dbReference type="PROSITE" id="PS51473"/>
    </source>
</evidence>
<dbReference type="Gene3D" id="3.30.200.20">
    <property type="entry name" value="Phosphorylase Kinase, domain 1"/>
    <property type="match status" value="1"/>
</dbReference>
<dbReference type="Pfam" id="PF01657">
    <property type="entry name" value="Stress-antifung"/>
    <property type="match status" value="2"/>
</dbReference>
<dbReference type="InterPro" id="IPR038408">
    <property type="entry name" value="GNK2_sf"/>
</dbReference>
<dbReference type="PROSITE" id="PS51473">
    <property type="entry name" value="GNK2"/>
    <property type="match status" value="2"/>
</dbReference>
<comment type="caution">
    <text evidence="7">The sequence shown here is derived from an EMBL/GenBank/DDBJ whole genome shotgun (WGS) entry which is preliminary data.</text>
</comment>
<reference evidence="7 8" key="1">
    <citation type="journal article" date="2024" name="Plant J.">
        <title>Genome sequences and population genomics reveal climatic adaptation and genomic divergence between two closely related sweetgum species.</title>
        <authorList>
            <person name="Xu W.Q."/>
            <person name="Ren C.Q."/>
            <person name="Zhang X.Y."/>
            <person name="Comes H.P."/>
            <person name="Liu X.H."/>
            <person name="Li Y.G."/>
            <person name="Kettle C.J."/>
            <person name="Jalonen R."/>
            <person name="Gaisberger H."/>
            <person name="Ma Y.Z."/>
            <person name="Qiu Y.X."/>
        </authorList>
    </citation>
    <scope>NUCLEOTIDE SEQUENCE [LARGE SCALE GENOMIC DNA]</scope>
    <source>
        <strain evidence="7">Hangzhou</strain>
    </source>
</reference>
<dbReference type="SUPFAM" id="SSF56112">
    <property type="entry name" value="Protein kinase-like (PK-like)"/>
    <property type="match status" value="2"/>
</dbReference>
<dbReference type="FunFam" id="3.30.430.20:FF:000012">
    <property type="entry name" value="Cysteine-rich receptor-like protein kinase 25"/>
    <property type="match status" value="1"/>
</dbReference>
<evidence type="ECO:0000313" key="8">
    <source>
        <dbReference type="Proteomes" id="UP001415857"/>
    </source>
</evidence>
<dbReference type="PANTHER" id="PTHR32099:SF42">
    <property type="entry name" value="CYSTEINE-RICH RECEPTOR-LIKE PROTEIN KINASE 9-RELATED"/>
    <property type="match status" value="1"/>
</dbReference>
<feature type="signal peptide" evidence="5">
    <location>
        <begin position="1"/>
        <end position="22"/>
    </location>
</feature>
<feature type="domain" description="Gnk2-homologous" evidence="6">
    <location>
        <begin position="136"/>
        <end position="244"/>
    </location>
</feature>
<feature type="chain" id="PRO_5042826104" description="Gnk2-homologous domain-containing protein" evidence="5">
    <location>
        <begin position="23"/>
        <end position="470"/>
    </location>
</feature>
<organism evidence="7 8">
    <name type="scientific">Liquidambar formosana</name>
    <name type="common">Formosan gum</name>
    <dbReference type="NCBI Taxonomy" id="63359"/>
    <lineage>
        <taxon>Eukaryota</taxon>
        <taxon>Viridiplantae</taxon>
        <taxon>Streptophyta</taxon>
        <taxon>Embryophyta</taxon>
        <taxon>Tracheophyta</taxon>
        <taxon>Spermatophyta</taxon>
        <taxon>Magnoliopsida</taxon>
        <taxon>eudicotyledons</taxon>
        <taxon>Gunneridae</taxon>
        <taxon>Pentapetalae</taxon>
        <taxon>Saxifragales</taxon>
        <taxon>Altingiaceae</taxon>
        <taxon>Liquidambar</taxon>
    </lineage>
</organism>
<keyword evidence="2" id="KW-0677">Repeat</keyword>
<dbReference type="InterPro" id="IPR002902">
    <property type="entry name" value="GNK2"/>
</dbReference>
<dbReference type="EMBL" id="JBBPBK010000404">
    <property type="protein sequence ID" value="KAK9265383.1"/>
    <property type="molecule type" value="Genomic_DNA"/>
</dbReference>
<keyword evidence="8" id="KW-1185">Reference proteome</keyword>
<feature type="compositionally biased region" description="Polar residues" evidence="3">
    <location>
        <begin position="447"/>
        <end position="463"/>
    </location>
</feature>
<name>A0AAP0N109_LIQFO</name>
<dbReference type="PANTHER" id="PTHR32099">
    <property type="entry name" value="CYSTEINE-RICH REPEAT SECRETORY PROTEIN"/>
    <property type="match status" value="1"/>
</dbReference>